<feature type="domain" description="Histidine kinase" evidence="9">
    <location>
        <begin position="223"/>
        <end position="442"/>
    </location>
</feature>
<evidence type="ECO:0000256" key="2">
    <source>
        <dbReference type="ARBA" id="ARBA00012438"/>
    </source>
</evidence>
<dbReference type="Gene3D" id="3.30.565.10">
    <property type="entry name" value="Histidine kinase-like ATPase, C-terminal domain"/>
    <property type="match status" value="2"/>
</dbReference>
<keyword evidence="4" id="KW-0808">Transferase</keyword>
<evidence type="ECO:0000313" key="11">
    <source>
        <dbReference type="EMBL" id="ACC80852.1"/>
    </source>
</evidence>
<dbReference type="PANTHER" id="PTHR43047:SF72">
    <property type="entry name" value="OSMOSENSING HISTIDINE PROTEIN KINASE SLN1"/>
    <property type="match status" value="1"/>
</dbReference>
<reference evidence="12" key="1">
    <citation type="submission" date="2008-04" db="EMBL/GenBank/DDBJ databases">
        <title>Complete sequence of chromosome of Nostoc punctiforme ATCC 29133.</title>
        <authorList>
            <consortium name="US DOE Joint Genome Institute"/>
            <person name="Copeland A."/>
            <person name="Lucas S."/>
            <person name="Lapidus A."/>
            <person name="Glavina del Rio T."/>
            <person name="Dalin E."/>
            <person name="Tice H."/>
            <person name="Pitluck S."/>
            <person name="Chain P."/>
            <person name="Malfatti S."/>
            <person name="Shin M."/>
            <person name="Vergez L."/>
            <person name="Schmutz J."/>
            <person name="Larimer F."/>
            <person name="Land M."/>
            <person name="Hauser L."/>
            <person name="Kyrpides N."/>
            <person name="Kim E."/>
            <person name="Meeks J.C."/>
            <person name="Elhai J."/>
            <person name="Campbell E.L."/>
            <person name="Thiel T."/>
            <person name="Longmire J."/>
            <person name="Potts M."/>
            <person name="Atlas R."/>
        </authorList>
    </citation>
    <scope>NUCLEOTIDE SEQUENCE [LARGE SCALE GENOMIC DNA]</scope>
    <source>
        <strain evidence="12">ATCC 29133 / PCC 73102</strain>
    </source>
</reference>
<evidence type="ECO:0000256" key="6">
    <source>
        <dbReference type="ARBA" id="ARBA00023012"/>
    </source>
</evidence>
<evidence type="ECO:0000313" key="12">
    <source>
        <dbReference type="Proteomes" id="UP000001191"/>
    </source>
</evidence>
<dbReference type="RefSeq" id="WP_012408850.1">
    <property type="nucleotide sequence ID" value="NC_010628.1"/>
</dbReference>
<dbReference type="eggNOG" id="COG2172">
    <property type="taxonomic scope" value="Bacteria"/>
</dbReference>
<feature type="modified residue" description="4-aspartylphosphate" evidence="7">
    <location>
        <position position="641"/>
    </location>
</feature>
<keyword evidence="3 7" id="KW-0597">Phosphoprotein</keyword>
<dbReference type="EC" id="2.7.13.3" evidence="2"/>
<dbReference type="CDD" id="cd00082">
    <property type="entry name" value="HisKA"/>
    <property type="match status" value="1"/>
</dbReference>
<evidence type="ECO:0000259" key="9">
    <source>
        <dbReference type="PROSITE" id="PS50109"/>
    </source>
</evidence>
<dbReference type="SUPFAM" id="SSF52172">
    <property type="entry name" value="CheY-like"/>
    <property type="match status" value="2"/>
</dbReference>
<dbReference type="Pfam" id="PF00512">
    <property type="entry name" value="HisKA"/>
    <property type="match status" value="1"/>
</dbReference>
<protein>
    <recommendedName>
        <fullName evidence="2">histidine kinase</fullName>
        <ecNumber evidence="2">2.7.13.3</ecNumber>
    </recommendedName>
</protein>
<dbReference type="Pfam" id="PF13581">
    <property type="entry name" value="HATPase_c_2"/>
    <property type="match status" value="1"/>
</dbReference>
<feature type="domain" description="Response regulatory" evidence="10">
    <location>
        <begin position="592"/>
        <end position="708"/>
    </location>
</feature>
<dbReference type="SUPFAM" id="SSF55874">
    <property type="entry name" value="ATPase domain of HSP90 chaperone/DNA topoisomerase II/histidine kinase"/>
    <property type="match status" value="2"/>
</dbReference>
<dbReference type="eggNOG" id="COG0745">
    <property type="taxonomic scope" value="Bacteria"/>
</dbReference>
<evidence type="ECO:0000256" key="1">
    <source>
        <dbReference type="ARBA" id="ARBA00000085"/>
    </source>
</evidence>
<dbReference type="InterPro" id="IPR003661">
    <property type="entry name" value="HisK_dim/P_dom"/>
</dbReference>
<dbReference type="EMBL" id="CP001037">
    <property type="protein sequence ID" value="ACC80852.1"/>
    <property type="molecule type" value="Genomic_DNA"/>
</dbReference>
<dbReference type="SUPFAM" id="SSF47384">
    <property type="entry name" value="Homodimeric domain of signal transducing histidine kinase"/>
    <property type="match status" value="1"/>
</dbReference>
<evidence type="ECO:0000259" key="10">
    <source>
        <dbReference type="PROSITE" id="PS50110"/>
    </source>
</evidence>
<dbReference type="InterPro" id="IPR011006">
    <property type="entry name" value="CheY-like_superfamily"/>
</dbReference>
<dbReference type="GO" id="GO:0000155">
    <property type="term" value="F:phosphorelay sensor kinase activity"/>
    <property type="evidence" value="ECO:0007669"/>
    <property type="project" value="InterPro"/>
</dbReference>
<keyword evidence="5 11" id="KW-0418">Kinase</keyword>
<name>B2J7B7_NOSP7</name>
<evidence type="ECO:0000256" key="3">
    <source>
        <dbReference type="ARBA" id="ARBA00022553"/>
    </source>
</evidence>
<dbReference type="AlphaFoldDB" id="B2J7B7"/>
<dbReference type="Pfam" id="PF02518">
    <property type="entry name" value="HATPase_c"/>
    <property type="match status" value="1"/>
</dbReference>
<dbReference type="InterPro" id="IPR003594">
    <property type="entry name" value="HATPase_dom"/>
</dbReference>
<accession>B2J7B7</accession>
<dbReference type="InterPro" id="IPR005467">
    <property type="entry name" value="His_kinase_dom"/>
</dbReference>
<dbReference type="SMART" id="SM00388">
    <property type="entry name" value="HisKA"/>
    <property type="match status" value="1"/>
</dbReference>
<dbReference type="Proteomes" id="UP000001191">
    <property type="component" value="Chromosome"/>
</dbReference>
<dbReference type="InterPro" id="IPR001789">
    <property type="entry name" value="Sig_transdc_resp-reg_receiver"/>
</dbReference>
<reference evidence="11 12" key="2">
    <citation type="journal article" date="2013" name="Plant Physiol.">
        <title>A Nostoc punctiforme Sugar Transporter Necessary to Establish a Cyanobacterium-Plant Symbiosis.</title>
        <authorList>
            <person name="Ekman M."/>
            <person name="Picossi S."/>
            <person name="Campbell E.L."/>
            <person name="Meeks J.C."/>
            <person name="Flores E."/>
        </authorList>
    </citation>
    <scope>NUCLEOTIDE SEQUENCE [LARGE SCALE GENOMIC DNA]</scope>
    <source>
        <strain evidence="12">ATCC 29133 / PCC 73102</strain>
    </source>
</reference>
<dbReference type="PROSITE" id="PS50110">
    <property type="entry name" value="RESPONSE_REGULATORY"/>
    <property type="match status" value="2"/>
</dbReference>
<dbReference type="Gene3D" id="3.40.50.2300">
    <property type="match status" value="2"/>
</dbReference>
<evidence type="ECO:0000256" key="7">
    <source>
        <dbReference type="PROSITE-ProRule" id="PRU00169"/>
    </source>
</evidence>
<dbReference type="InterPro" id="IPR036890">
    <property type="entry name" value="HATPase_C_sf"/>
</dbReference>
<dbReference type="SMART" id="SM00387">
    <property type="entry name" value="HATPase_c"/>
    <property type="match status" value="2"/>
</dbReference>
<dbReference type="PhylomeDB" id="B2J7B7"/>
<keyword evidence="12" id="KW-1185">Reference proteome</keyword>
<dbReference type="KEGG" id="npu:Npun_R2263"/>
<dbReference type="Pfam" id="PF00072">
    <property type="entry name" value="Response_reg"/>
    <property type="match status" value="2"/>
</dbReference>
<evidence type="ECO:0000256" key="4">
    <source>
        <dbReference type="ARBA" id="ARBA00022679"/>
    </source>
</evidence>
<dbReference type="eggNOG" id="COG4251">
    <property type="taxonomic scope" value="Bacteria"/>
</dbReference>
<dbReference type="STRING" id="63737.Npun_R2263"/>
<proteinExistence type="predicted"/>
<dbReference type="GO" id="GO:0009927">
    <property type="term" value="F:histidine phosphotransfer kinase activity"/>
    <property type="evidence" value="ECO:0007669"/>
    <property type="project" value="TreeGrafter"/>
</dbReference>
<comment type="catalytic activity">
    <reaction evidence="1">
        <text>ATP + protein L-histidine = ADP + protein N-phospho-L-histidine.</text>
        <dbReference type="EC" id="2.7.13.3"/>
    </reaction>
</comment>
<feature type="coiled-coil region" evidence="8">
    <location>
        <begin position="158"/>
        <end position="195"/>
    </location>
</feature>
<dbReference type="InterPro" id="IPR004358">
    <property type="entry name" value="Sig_transdc_His_kin-like_C"/>
</dbReference>
<dbReference type="CDD" id="cd16934">
    <property type="entry name" value="HATPase_RsbT-like"/>
    <property type="match status" value="1"/>
</dbReference>
<dbReference type="SMART" id="SM00448">
    <property type="entry name" value="REC"/>
    <property type="match status" value="2"/>
</dbReference>
<dbReference type="Gene3D" id="1.10.287.130">
    <property type="match status" value="1"/>
</dbReference>
<keyword evidence="8" id="KW-0175">Coiled coil</keyword>
<evidence type="ECO:0000256" key="5">
    <source>
        <dbReference type="ARBA" id="ARBA00022777"/>
    </source>
</evidence>
<sequence>MTTIFILEIQNEQDVVQARQRTREIAEQLGFDTQDQARLATAVSEIARNAFQYARGGTVEFSVAGEPQEFLIRIQDRGGGIPHLEDVLAGRYASDTGMGLGIVGSQKLMDFFEIESLPGQGTTVVMSKRLSKRTPNFTDLQLQQIRESVMERSPQNPYEEIQRQNQELLRAMAELRKREEELTQLNRELEDTNRGVVALYAELDEKADSLQKANELKTRFLSNMSHEFRTPLNSILSLSRMLLARMDGDLTAEQEKQVTFIQKAASGLSELVNDLLDLAKVEAGKIEVRPSSFEVSDLFATLRGMLRPLLVQGSSVALNIEEPEGIGQIYSDEGKVAQILRNFISNALKFTEQGEVRVTSVQRGHTVIFSVSDTGIGIATADRERIFEDFVQIESSLQKQVKGTGLGLPLSRKLTELLGGSISVTSKLGEGSTFTASIPIIYPYATEFPTLLQPMTSGRSETIASLEPTGLPILAVEDHPETLFIYENHLQQSTYQLIATRTLAQARQVLQQVRPAAIMLDIMLEGQNGWTFLREIKGDETTRNIPIVVITIIDNEKQALALGANGFLIKPVDRLQLLNKLNTLINQNKPQKILLIDDDPAYRYLVKQLLINTQLSILEAMNGWEGLNLAQREQPTAIVLDLEMPELSGFDVLKQLKSNPVTQSIPVIIYSSAQLDAETQSQLAKKSIAILSKETGSQTAAMSDDKPLACGNAKGERVYAQLQDALIKAGLVLDCGQSHV</sequence>
<gene>
    <name evidence="11" type="ordered locus">Npun_R2263</name>
</gene>
<dbReference type="PRINTS" id="PR00344">
    <property type="entry name" value="BCTRLSENSOR"/>
</dbReference>
<dbReference type="PANTHER" id="PTHR43047">
    <property type="entry name" value="TWO-COMPONENT HISTIDINE PROTEIN KINASE"/>
    <property type="match status" value="1"/>
</dbReference>
<feature type="domain" description="Response regulatory" evidence="10">
    <location>
        <begin position="472"/>
        <end position="585"/>
    </location>
</feature>
<dbReference type="CDD" id="cd00156">
    <property type="entry name" value="REC"/>
    <property type="match status" value="1"/>
</dbReference>
<dbReference type="EnsemblBacteria" id="ACC80852">
    <property type="protein sequence ID" value="ACC80852"/>
    <property type="gene ID" value="Npun_R2263"/>
</dbReference>
<dbReference type="GO" id="GO:0005886">
    <property type="term" value="C:plasma membrane"/>
    <property type="evidence" value="ECO:0007669"/>
    <property type="project" value="TreeGrafter"/>
</dbReference>
<dbReference type="InterPro" id="IPR036097">
    <property type="entry name" value="HisK_dim/P_sf"/>
</dbReference>
<feature type="modified residue" description="4-aspartylphosphate" evidence="7">
    <location>
        <position position="521"/>
    </location>
</feature>
<dbReference type="CDD" id="cd16922">
    <property type="entry name" value="HATPase_EvgS-ArcB-TorS-like"/>
    <property type="match status" value="1"/>
</dbReference>
<organism evidence="11 12">
    <name type="scientific">Nostoc punctiforme (strain ATCC 29133 / PCC 73102)</name>
    <dbReference type="NCBI Taxonomy" id="63737"/>
    <lineage>
        <taxon>Bacteria</taxon>
        <taxon>Bacillati</taxon>
        <taxon>Cyanobacteriota</taxon>
        <taxon>Cyanophyceae</taxon>
        <taxon>Nostocales</taxon>
        <taxon>Nostocaceae</taxon>
        <taxon>Nostoc</taxon>
    </lineage>
</organism>
<evidence type="ECO:0000256" key="8">
    <source>
        <dbReference type="SAM" id="Coils"/>
    </source>
</evidence>
<dbReference type="OrthoDB" id="510512at2"/>
<dbReference type="PROSITE" id="PS50109">
    <property type="entry name" value="HIS_KIN"/>
    <property type="match status" value="1"/>
</dbReference>
<keyword evidence="6" id="KW-0902">Two-component regulatory system</keyword>
<dbReference type="HOGENOM" id="CLU_000445_114_76_3"/>